<evidence type="ECO:0000256" key="5">
    <source>
        <dbReference type="ARBA" id="ARBA00022475"/>
    </source>
</evidence>
<feature type="transmembrane region" description="Helical" evidence="12">
    <location>
        <begin position="224"/>
        <end position="247"/>
    </location>
</feature>
<keyword evidence="5" id="KW-1003">Cell membrane</keyword>
<protein>
    <recommendedName>
        <fullName evidence="4">Undecaprenyl-diphosphatase</fullName>
        <ecNumber evidence="3">3.6.1.27</ecNumber>
    </recommendedName>
    <alternativeName>
        <fullName evidence="10">Undecaprenyl pyrophosphate phosphatase</fullName>
    </alternativeName>
</protein>
<comment type="subcellular location">
    <subcellularLocation>
        <location evidence="1">Cell membrane</location>
        <topology evidence="1">Multi-pass membrane protein</topology>
    </subcellularLocation>
</comment>
<dbReference type="PANTHER" id="PTHR30622:SF2">
    <property type="entry name" value="UNDECAPRENYL-DIPHOSPHATASE"/>
    <property type="match status" value="1"/>
</dbReference>
<comment type="caution">
    <text evidence="13">The sequence shown here is derived from an EMBL/GenBank/DDBJ whole genome shotgun (WGS) entry which is preliminary data.</text>
</comment>
<evidence type="ECO:0000256" key="9">
    <source>
        <dbReference type="ARBA" id="ARBA00023136"/>
    </source>
</evidence>
<dbReference type="EMBL" id="LAZR01052665">
    <property type="protein sequence ID" value="KKK82458.1"/>
    <property type="molecule type" value="Genomic_DNA"/>
</dbReference>
<dbReference type="GO" id="GO:0050380">
    <property type="term" value="F:undecaprenyl-diphosphatase activity"/>
    <property type="evidence" value="ECO:0007669"/>
    <property type="project" value="UniProtKB-EC"/>
</dbReference>
<evidence type="ECO:0000256" key="6">
    <source>
        <dbReference type="ARBA" id="ARBA00022692"/>
    </source>
</evidence>
<accession>A0A0F8YM53</accession>
<evidence type="ECO:0000256" key="7">
    <source>
        <dbReference type="ARBA" id="ARBA00022801"/>
    </source>
</evidence>
<proteinExistence type="inferred from homology"/>
<evidence type="ECO:0000313" key="13">
    <source>
        <dbReference type="EMBL" id="KKK82458.1"/>
    </source>
</evidence>
<sequence length="281" mass="30956">MIEYIIIAVLQGLFEWLPISSSGQTMIISINLFGISAENAFSLAIWLHLGTTIAVLLKFRKDFIRIFKTLLHNDLDVNKVDLSKRNWLIYATIGTGITAVPLYFIIKIVFIDVFTSIQGDILTLIISGFLILTGIILIKTRKIDGTNKIIEVSKSRIKKDSFLSGLTQGVSILPGISRSGVTTSTILLQKYEQHDALTLSFLMSVPVAIASIIVDILFGNGSVFGSLSVATIIVVTFVSFITGYLAIDLLISLAKKLNFGYFCVLYGVFAYVFIIPFLIIT</sequence>
<feature type="transmembrane region" description="Helical" evidence="12">
    <location>
        <begin position="87"/>
        <end position="111"/>
    </location>
</feature>
<evidence type="ECO:0000256" key="4">
    <source>
        <dbReference type="ARBA" id="ARBA00021581"/>
    </source>
</evidence>
<evidence type="ECO:0000256" key="3">
    <source>
        <dbReference type="ARBA" id="ARBA00012374"/>
    </source>
</evidence>
<evidence type="ECO:0000256" key="11">
    <source>
        <dbReference type="ARBA" id="ARBA00047594"/>
    </source>
</evidence>
<comment type="catalytic activity">
    <reaction evidence="11">
        <text>di-trans,octa-cis-undecaprenyl diphosphate + H2O = di-trans,octa-cis-undecaprenyl phosphate + phosphate + H(+)</text>
        <dbReference type="Rhea" id="RHEA:28094"/>
        <dbReference type="ChEBI" id="CHEBI:15377"/>
        <dbReference type="ChEBI" id="CHEBI:15378"/>
        <dbReference type="ChEBI" id="CHEBI:43474"/>
        <dbReference type="ChEBI" id="CHEBI:58405"/>
        <dbReference type="ChEBI" id="CHEBI:60392"/>
        <dbReference type="EC" id="3.6.1.27"/>
    </reaction>
</comment>
<keyword evidence="6 12" id="KW-0812">Transmembrane</keyword>
<feature type="transmembrane region" description="Helical" evidence="12">
    <location>
        <begin position="117"/>
        <end position="138"/>
    </location>
</feature>
<evidence type="ECO:0000256" key="8">
    <source>
        <dbReference type="ARBA" id="ARBA00022989"/>
    </source>
</evidence>
<feature type="transmembrane region" description="Helical" evidence="12">
    <location>
        <begin position="196"/>
        <end position="218"/>
    </location>
</feature>
<evidence type="ECO:0000256" key="2">
    <source>
        <dbReference type="ARBA" id="ARBA00010621"/>
    </source>
</evidence>
<dbReference type="GO" id="GO:0005886">
    <property type="term" value="C:plasma membrane"/>
    <property type="evidence" value="ECO:0007669"/>
    <property type="project" value="UniProtKB-SubCell"/>
</dbReference>
<dbReference type="InterPro" id="IPR003824">
    <property type="entry name" value="UppP"/>
</dbReference>
<feature type="transmembrane region" description="Helical" evidence="12">
    <location>
        <begin position="259"/>
        <end position="280"/>
    </location>
</feature>
<dbReference type="AlphaFoldDB" id="A0A0F8YM53"/>
<evidence type="ECO:0000256" key="12">
    <source>
        <dbReference type="SAM" id="Phobius"/>
    </source>
</evidence>
<feature type="transmembrane region" description="Helical" evidence="12">
    <location>
        <begin position="40"/>
        <end position="59"/>
    </location>
</feature>
<keyword evidence="7" id="KW-0378">Hydrolase</keyword>
<reference evidence="13" key="1">
    <citation type="journal article" date="2015" name="Nature">
        <title>Complex archaea that bridge the gap between prokaryotes and eukaryotes.</title>
        <authorList>
            <person name="Spang A."/>
            <person name="Saw J.H."/>
            <person name="Jorgensen S.L."/>
            <person name="Zaremba-Niedzwiedzka K."/>
            <person name="Martijn J."/>
            <person name="Lind A.E."/>
            <person name="van Eijk R."/>
            <person name="Schleper C."/>
            <person name="Guy L."/>
            <person name="Ettema T.J."/>
        </authorList>
    </citation>
    <scope>NUCLEOTIDE SEQUENCE</scope>
</reference>
<gene>
    <name evidence="13" type="ORF">LCGC14_2803190</name>
</gene>
<organism evidence="13">
    <name type="scientific">marine sediment metagenome</name>
    <dbReference type="NCBI Taxonomy" id="412755"/>
    <lineage>
        <taxon>unclassified sequences</taxon>
        <taxon>metagenomes</taxon>
        <taxon>ecological metagenomes</taxon>
    </lineage>
</organism>
<name>A0A0F8YM53_9ZZZZ</name>
<keyword evidence="9 12" id="KW-0472">Membrane</keyword>
<dbReference type="PANTHER" id="PTHR30622">
    <property type="entry name" value="UNDECAPRENYL-DIPHOSPHATASE"/>
    <property type="match status" value="1"/>
</dbReference>
<dbReference type="EC" id="3.6.1.27" evidence="3"/>
<dbReference type="Pfam" id="PF02673">
    <property type="entry name" value="BacA"/>
    <property type="match status" value="1"/>
</dbReference>
<evidence type="ECO:0000256" key="1">
    <source>
        <dbReference type="ARBA" id="ARBA00004651"/>
    </source>
</evidence>
<comment type="similarity">
    <text evidence="2">Belongs to the UppP family.</text>
</comment>
<evidence type="ECO:0000256" key="10">
    <source>
        <dbReference type="ARBA" id="ARBA00032707"/>
    </source>
</evidence>
<keyword evidence="8 12" id="KW-1133">Transmembrane helix</keyword>